<evidence type="ECO:0000256" key="9">
    <source>
        <dbReference type="SAM" id="Phobius"/>
    </source>
</evidence>
<evidence type="ECO:0000256" key="3">
    <source>
        <dbReference type="ARBA" id="ARBA00022475"/>
    </source>
</evidence>
<feature type="transmembrane region" description="Helical" evidence="9">
    <location>
        <begin position="129"/>
        <end position="148"/>
    </location>
</feature>
<reference evidence="10" key="1">
    <citation type="journal article" date="2020" name="mSystems">
        <title>Genome- and Community-Level Interaction Insights into Carbon Utilization and Element Cycling Functions of Hydrothermarchaeota in Hydrothermal Sediment.</title>
        <authorList>
            <person name="Zhou Z."/>
            <person name="Liu Y."/>
            <person name="Xu W."/>
            <person name="Pan J."/>
            <person name="Luo Z.H."/>
            <person name="Li M."/>
        </authorList>
    </citation>
    <scope>NUCLEOTIDE SEQUENCE [LARGE SCALE GENOMIC DNA]</scope>
    <source>
        <strain evidence="10">SpSt-556</strain>
    </source>
</reference>
<gene>
    <name evidence="10" type="ORF">ENT17_02040</name>
</gene>
<dbReference type="CDD" id="cd06582">
    <property type="entry name" value="TM_PBP1_LivH_like"/>
    <property type="match status" value="1"/>
</dbReference>
<dbReference type="PANTHER" id="PTHR11795:SF442">
    <property type="entry name" value="ABC TRANSPORTER ATP-BINDING PROTEIN"/>
    <property type="match status" value="1"/>
</dbReference>
<dbReference type="InterPro" id="IPR001851">
    <property type="entry name" value="ABC_transp_permease"/>
</dbReference>
<dbReference type="EMBL" id="DSXR01000027">
    <property type="protein sequence ID" value="HGS86376.1"/>
    <property type="molecule type" value="Genomic_DNA"/>
</dbReference>
<protein>
    <submittedName>
        <fullName evidence="10">Branched-chain amino acid ABC transporter permease</fullName>
    </submittedName>
</protein>
<accession>A0A7C4KY36</accession>
<dbReference type="GO" id="GO:0022857">
    <property type="term" value="F:transmembrane transporter activity"/>
    <property type="evidence" value="ECO:0007669"/>
    <property type="project" value="InterPro"/>
</dbReference>
<organism evidence="10">
    <name type="scientific">Bellilinea caldifistulae</name>
    <dbReference type="NCBI Taxonomy" id="360411"/>
    <lineage>
        <taxon>Bacteria</taxon>
        <taxon>Bacillati</taxon>
        <taxon>Chloroflexota</taxon>
        <taxon>Anaerolineae</taxon>
        <taxon>Anaerolineales</taxon>
        <taxon>Anaerolineaceae</taxon>
        <taxon>Bellilinea</taxon>
    </lineage>
</organism>
<feature type="transmembrane region" description="Helical" evidence="9">
    <location>
        <begin position="216"/>
        <end position="234"/>
    </location>
</feature>
<feature type="transmembrane region" description="Helical" evidence="9">
    <location>
        <begin position="428"/>
        <end position="454"/>
    </location>
</feature>
<dbReference type="GO" id="GO:0006865">
    <property type="term" value="P:amino acid transport"/>
    <property type="evidence" value="ECO:0007669"/>
    <property type="project" value="UniProtKB-KW"/>
</dbReference>
<keyword evidence="3" id="KW-1003">Cell membrane</keyword>
<feature type="transmembrane region" description="Helical" evidence="9">
    <location>
        <begin position="280"/>
        <end position="302"/>
    </location>
</feature>
<keyword evidence="4 9" id="KW-0812">Transmembrane</keyword>
<dbReference type="PANTHER" id="PTHR11795">
    <property type="entry name" value="BRANCHED-CHAIN AMINO ACID TRANSPORT SYSTEM PERMEASE PROTEIN LIVH"/>
    <property type="match status" value="1"/>
</dbReference>
<keyword evidence="7 9" id="KW-0472">Membrane</keyword>
<keyword evidence="6 9" id="KW-1133">Transmembrane helix</keyword>
<feature type="transmembrane region" description="Helical" evidence="9">
    <location>
        <begin position="12"/>
        <end position="31"/>
    </location>
</feature>
<comment type="caution">
    <text evidence="10">The sequence shown here is derived from an EMBL/GenBank/DDBJ whole genome shotgun (WGS) entry which is preliminary data.</text>
</comment>
<feature type="transmembrane region" description="Helical" evidence="9">
    <location>
        <begin position="43"/>
        <end position="62"/>
    </location>
</feature>
<name>A0A7C4KY36_9CHLR</name>
<comment type="similarity">
    <text evidence="8">Belongs to the binding-protein-dependent transport system permease family. LivHM subfamily.</text>
</comment>
<comment type="subcellular location">
    <subcellularLocation>
        <location evidence="1">Cell membrane</location>
        <topology evidence="1">Multi-pass membrane protein</topology>
    </subcellularLocation>
</comment>
<keyword evidence="2" id="KW-0813">Transport</keyword>
<sequence length="497" mass="53081">MIQRNFWRDNAALLGVVLILVVLGVVGYTSMGQTAFVRTTLSGLTLGALFFMVAAGLTLIFGLMDVLNFAHGAMFMLGAYLGWQFFTNPTFLFGLAPLILALLAGLLLASLFVWLFGKVELPEAVQKSLPGLLGLAGILVVFFAARGLDILDLAKTAMVAAMTAADPLAEASPQEALSIFWLRTAGMFIAGALLAVATSRPGDKTRTVHPNQVRRALIGSAVMGVITILATLYREAAPRAVLMWDANLRFFVALLVGALLGAGIGGAIEITLIRPLYVRPIYQVIVTLGLAYVLREVIQLLWQPLAYQMSRPPLFSQPGKAENIFEWFRTSSVTVDVLGVTFPSYRLFIILLGVLMLVALALLMNYTRLGMVIRAGVQDRQMVEALGINVQRVFTLVFMLGAGLAALGGIGAAPFIPVQPNMGDAFQLQAFIVVVIGGMGSYGGAAIGALLLGLARAFGDYLALKYSLSPAIAEASTVIIMAIVLLVRPAGLFGRKE</sequence>
<evidence type="ECO:0000256" key="2">
    <source>
        <dbReference type="ARBA" id="ARBA00022448"/>
    </source>
</evidence>
<keyword evidence="5" id="KW-0029">Amino-acid transport</keyword>
<dbReference type="GO" id="GO:0005886">
    <property type="term" value="C:plasma membrane"/>
    <property type="evidence" value="ECO:0007669"/>
    <property type="project" value="UniProtKB-SubCell"/>
</dbReference>
<feature type="transmembrane region" description="Helical" evidence="9">
    <location>
        <begin position="466"/>
        <end position="487"/>
    </location>
</feature>
<evidence type="ECO:0000256" key="6">
    <source>
        <dbReference type="ARBA" id="ARBA00022989"/>
    </source>
</evidence>
<evidence type="ECO:0000256" key="4">
    <source>
        <dbReference type="ARBA" id="ARBA00022692"/>
    </source>
</evidence>
<feature type="transmembrane region" description="Helical" evidence="9">
    <location>
        <begin position="176"/>
        <end position="196"/>
    </location>
</feature>
<evidence type="ECO:0000256" key="7">
    <source>
        <dbReference type="ARBA" id="ARBA00023136"/>
    </source>
</evidence>
<feature type="transmembrane region" description="Helical" evidence="9">
    <location>
        <begin position="393"/>
        <end position="416"/>
    </location>
</feature>
<evidence type="ECO:0000313" key="10">
    <source>
        <dbReference type="EMBL" id="HGS86376.1"/>
    </source>
</evidence>
<dbReference type="AlphaFoldDB" id="A0A7C4KY36"/>
<evidence type="ECO:0000256" key="8">
    <source>
        <dbReference type="ARBA" id="ARBA00037998"/>
    </source>
</evidence>
<feature type="transmembrane region" description="Helical" evidence="9">
    <location>
        <begin position="92"/>
        <end position="117"/>
    </location>
</feature>
<proteinExistence type="inferred from homology"/>
<feature type="transmembrane region" description="Helical" evidence="9">
    <location>
        <begin position="246"/>
        <end position="268"/>
    </location>
</feature>
<dbReference type="InterPro" id="IPR052157">
    <property type="entry name" value="BCAA_transport_permease"/>
</dbReference>
<evidence type="ECO:0000256" key="1">
    <source>
        <dbReference type="ARBA" id="ARBA00004651"/>
    </source>
</evidence>
<evidence type="ECO:0000256" key="5">
    <source>
        <dbReference type="ARBA" id="ARBA00022970"/>
    </source>
</evidence>
<dbReference type="Pfam" id="PF02653">
    <property type="entry name" value="BPD_transp_2"/>
    <property type="match status" value="1"/>
</dbReference>
<feature type="transmembrane region" description="Helical" evidence="9">
    <location>
        <begin position="69"/>
        <end position="86"/>
    </location>
</feature>
<feature type="transmembrane region" description="Helical" evidence="9">
    <location>
        <begin position="345"/>
        <end position="364"/>
    </location>
</feature>